<dbReference type="InterPro" id="IPR055285">
    <property type="entry name" value="ANKRD13_C"/>
</dbReference>
<evidence type="ECO:0000259" key="5">
    <source>
        <dbReference type="Pfam" id="PF11904"/>
    </source>
</evidence>
<feature type="compositionally biased region" description="Pro residues" evidence="4">
    <location>
        <begin position="360"/>
        <end position="370"/>
    </location>
</feature>
<accession>A0A8C4PDL1</accession>
<keyword evidence="2" id="KW-0677">Repeat</keyword>
<proteinExistence type="predicted"/>
<comment type="subcellular location">
    <subcellularLocation>
        <location evidence="1">Endomembrane system</location>
    </subcellularLocation>
</comment>
<dbReference type="PANTHER" id="PTHR12447">
    <property type="entry name" value="ANKYRIN REPEAT DOMAIN-CONTAINING PROTEIN 13"/>
    <property type="match status" value="1"/>
</dbReference>
<feature type="compositionally biased region" description="Basic and acidic residues" evidence="4">
    <location>
        <begin position="192"/>
        <end position="204"/>
    </location>
</feature>
<protein>
    <submittedName>
        <fullName evidence="6">Ankyrin repeat domain 13D</fullName>
    </submittedName>
</protein>
<keyword evidence="7" id="KW-1185">Reference proteome</keyword>
<reference evidence="6" key="1">
    <citation type="submission" date="2025-08" db="UniProtKB">
        <authorList>
            <consortium name="Ensembl"/>
        </authorList>
    </citation>
    <scope>IDENTIFICATION</scope>
</reference>
<evidence type="ECO:0000256" key="3">
    <source>
        <dbReference type="ARBA" id="ARBA00023136"/>
    </source>
</evidence>
<dbReference type="Ensembl" id="ENSDNVT00000030036.1">
    <property type="protein sequence ID" value="ENSDNVP00000024822.1"/>
    <property type="gene ID" value="ENSDNVG00000017262.1"/>
</dbReference>
<evidence type="ECO:0000256" key="2">
    <source>
        <dbReference type="ARBA" id="ARBA00022737"/>
    </source>
</evidence>
<dbReference type="InterPro" id="IPR021832">
    <property type="entry name" value="ANKRD13"/>
</dbReference>
<dbReference type="Pfam" id="PF11904">
    <property type="entry name" value="ANKRD13_C"/>
    <property type="match status" value="1"/>
</dbReference>
<name>A0A8C4PDL1_DRONO</name>
<organism evidence="6 7">
    <name type="scientific">Dromaius novaehollandiae</name>
    <name type="common">Emu</name>
    <dbReference type="NCBI Taxonomy" id="8790"/>
    <lineage>
        <taxon>Eukaryota</taxon>
        <taxon>Metazoa</taxon>
        <taxon>Chordata</taxon>
        <taxon>Craniata</taxon>
        <taxon>Vertebrata</taxon>
        <taxon>Euteleostomi</taxon>
        <taxon>Archelosauria</taxon>
        <taxon>Archosauria</taxon>
        <taxon>Dinosauria</taxon>
        <taxon>Saurischia</taxon>
        <taxon>Theropoda</taxon>
        <taxon>Coelurosauria</taxon>
        <taxon>Aves</taxon>
        <taxon>Palaeognathae</taxon>
        <taxon>Casuariiformes</taxon>
        <taxon>Dromaiidae</taxon>
        <taxon>Dromaius</taxon>
    </lineage>
</organism>
<dbReference type="AlphaFoldDB" id="A0A8C4PDL1"/>
<dbReference type="GO" id="GO:0012505">
    <property type="term" value="C:endomembrane system"/>
    <property type="evidence" value="ECO:0007669"/>
    <property type="project" value="UniProtKB-SubCell"/>
</dbReference>
<reference evidence="6" key="2">
    <citation type="submission" date="2025-09" db="UniProtKB">
        <authorList>
            <consortium name="Ensembl"/>
        </authorList>
    </citation>
    <scope>IDENTIFICATION</scope>
</reference>
<dbReference type="Proteomes" id="UP000694423">
    <property type="component" value="Unplaced"/>
</dbReference>
<sequence>MVQLVLQYRDYQRATRRLAGIPELLSKLRRASDFYVEMKWEFTSWVPLVSKVCPSDVYRVWKRGESLRVDTTLLGFEHMTWQRGRRSYIFKGEDEGAVVMEVDHDKQVVYTETLALALHEPDLLLAAMQPSEEHVAGRLTSPIVSTHLDTRNIAFERNKSGIWGWRSEKMEVVSGYEAKVYSASNVELVTKTRTEHLSDQDKSRNKGSRTPFHSFLGIAQQHGTHNGAPVLQAASPTNPTAITPEEYFDPHFDLEARNIGRPIEMSSKVQRFKATLWLCEQHPLSLAEQVTPIIDLMAISNAHFAKLRDFITLKLPPGFPVKIEIPLFHVLNARITFSNLCGCDQPLGSVRVCAPAEPLAEPPGSQPPGPRGESGGGAKGAAWGGKRVSGVGGLTKRSACGCRRALGAGRHGMPTGVGYCGVPMGMGCWVPRGAHRRGVLGAVGCLQVKDAGHHMVPMGKGCWAPHSAHGHGVLGAVGHPQARSAGCCGTPMGAGCWTPRSAPAGPRFRRLALPVRGGARGVRGATGLHGAGRGAQRAPA</sequence>
<keyword evidence="3" id="KW-0472">Membrane</keyword>
<feature type="domain" description="Ankyrin repeat" evidence="5">
    <location>
        <begin position="68"/>
        <end position="351"/>
    </location>
</feature>
<evidence type="ECO:0000256" key="1">
    <source>
        <dbReference type="ARBA" id="ARBA00004308"/>
    </source>
</evidence>
<dbReference type="PANTHER" id="PTHR12447:SF2">
    <property type="entry name" value="ANKYRIN REPEAT DOMAIN-CONTAINING PROTEIN 13D"/>
    <property type="match status" value="1"/>
</dbReference>
<feature type="region of interest" description="Disordered" evidence="4">
    <location>
        <begin position="192"/>
        <end position="211"/>
    </location>
</feature>
<dbReference type="GO" id="GO:0005737">
    <property type="term" value="C:cytoplasm"/>
    <property type="evidence" value="ECO:0007669"/>
    <property type="project" value="TreeGrafter"/>
</dbReference>
<evidence type="ECO:0000313" key="7">
    <source>
        <dbReference type="Proteomes" id="UP000694423"/>
    </source>
</evidence>
<evidence type="ECO:0000313" key="6">
    <source>
        <dbReference type="Ensembl" id="ENSDNVP00000024822.1"/>
    </source>
</evidence>
<evidence type="ECO:0000256" key="4">
    <source>
        <dbReference type="SAM" id="MobiDB-lite"/>
    </source>
</evidence>
<feature type="compositionally biased region" description="Gly residues" evidence="4">
    <location>
        <begin position="372"/>
        <end position="383"/>
    </location>
</feature>
<feature type="region of interest" description="Disordered" evidence="4">
    <location>
        <begin position="358"/>
        <end position="383"/>
    </location>
</feature>